<dbReference type="AlphaFoldDB" id="T0ZKD2"/>
<organism evidence="2">
    <name type="scientific">mine drainage metagenome</name>
    <dbReference type="NCBI Taxonomy" id="410659"/>
    <lineage>
        <taxon>unclassified sequences</taxon>
        <taxon>metagenomes</taxon>
        <taxon>ecological metagenomes</taxon>
    </lineage>
</organism>
<feature type="transmembrane region" description="Helical" evidence="1">
    <location>
        <begin position="116"/>
        <end position="134"/>
    </location>
</feature>
<gene>
    <name evidence="2" type="ORF">B2A_14197</name>
</gene>
<evidence type="ECO:0000313" key="2">
    <source>
        <dbReference type="EMBL" id="EQD30290.1"/>
    </source>
</evidence>
<keyword evidence="1" id="KW-0812">Transmembrane</keyword>
<protein>
    <submittedName>
        <fullName evidence="2">ABC-2 type transporter</fullName>
    </submittedName>
</protein>
<feature type="transmembrane region" description="Helical" evidence="1">
    <location>
        <begin position="58"/>
        <end position="76"/>
    </location>
</feature>
<feature type="transmembrane region" description="Helical" evidence="1">
    <location>
        <begin position="23"/>
        <end position="46"/>
    </location>
</feature>
<accession>T0ZKD2</accession>
<keyword evidence="1" id="KW-1133">Transmembrane helix</keyword>
<comment type="caution">
    <text evidence="2">The sequence shown here is derived from an EMBL/GenBank/DDBJ whole genome shotgun (WGS) entry which is preliminary data.</text>
</comment>
<proteinExistence type="predicted"/>
<reference evidence="2" key="2">
    <citation type="journal article" date="2014" name="ISME J.">
        <title>Microbial stratification in low pH oxic and suboxic macroscopic growths along an acid mine drainage.</title>
        <authorList>
            <person name="Mendez-Garcia C."/>
            <person name="Mesa V."/>
            <person name="Sprenger R.R."/>
            <person name="Richter M."/>
            <person name="Diez M.S."/>
            <person name="Solano J."/>
            <person name="Bargiela R."/>
            <person name="Golyshina O.V."/>
            <person name="Manteca A."/>
            <person name="Ramos J.L."/>
            <person name="Gallego J.R."/>
            <person name="Llorente I."/>
            <person name="Martins Dos Santos V.A."/>
            <person name="Jensen O.N."/>
            <person name="Pelaez A.I."/>
            <person name="Sanchez J."/>
            <person name="Ferrer M."/>
        </authorList>
    </citation>
    <scope>NUCLEOTIDE SEQUENCE</scope>
</reference>
<sequence>IVYSIPTLIVLVIINIIYVKTSIIGAIFLFLDMATIFAFAISLGFFLSTLSSDIVQSWAFSGLVSPLLTTIPPVYYPLSYIPLPFRYLAFISPTTYATLIAQNSAGFAHLSESTLIMYWLILIAITLIFAYLAMRRSRWRDV</sequence>
<dbReference type="EMBL" id="AUZZ01010291">
    <property type="protein sequence ID" value="EQD30290.1"/>
    <property type="molecule type" value="Genomic_DNA"/>
</dbReference>
<feature type="non-terminal residue" evidence="2">
    <location>
        <position position="1"/>
    </location>
</feature>
<reference evidence="2" key="1">
    <citation type="submission" date="2013-08" db="EMBL/GenBank/DDBJ databases">
        <authorList>
            <person name="Mendez C."/>
            <person name="Richter M."/>
            <person name="Ferrer M."/>
            <person name="Sanchez J."/>
        </authorList>
    </citation>
    <scope>NUCLEOTIDE SEQUENCE</scope>
</reference>
<name>T0ZKD2_9ZZZZ</name>
<keyword evidence="1" id="KW-0472">Membrane</keyword>
<evidence type="ECO:0000256" key="1">
    <source>
        <dbReference type="SAM" id="Phobius"/>
    </source>
</evidence>